<gene>
    <name evidence="7" type="ORF">GO493_15670</name>
</gene>
<dbReference type="NCBIfam" id="TIGR02937">
    <property type="entry name" value="sigma70-ECF"/>
    <property type="match status" value="1"/>
</dbReference>
<dbReference type="Pfam" id="PF04542">
    <property type="entry name" value="Sigma70_r2"/>
    <property type="match status" value="1"/>
</dbReference>
<dbReference type="PANTHER" id="PTHR43133:SF46">
    <property type="entry name" value="RNA POLYMERASE SIGMA-70 FACTOR ECF SUBFAMILY"/>
    <property type="match status" value="1"/>
</dbReference>
<evidence type="ECO:0000313" key="7">
    <source>
        <dbReference type="EMBL" id="MVT09708.1"/>
    </source>
</evidence>
<dbReference type="InterPro" id="IPR039425">
    <property type="entry name" value="RNA_pol_sigma-70-like"/>
</dbReference>
<organism evidence="7 8">
    <name type="scientific">Chitinophaga tropicalis</name>
    <dbReference type="NCBI Taxonomy" id="2683588"/>
    <lineage>
        <taxon>Bacteria</taxon>
        <taxon>Pseudomonadati</taxon>
        <taxon>Bacteroidota</taxon>
        <taxon>Chitinophagia</taxon>
        <taxon>Chitinophagales</taxon>
        <taxon>Chitinophagaceae</taxon>
        <taxon>Chitinophaga</taxon>
    </lineage>
</organism>
<dbReference type="Gene3D" id="1.10.10.10">
    <property type="entry name" value="Winged helix-like DNA-binding domain superfamily/Winged helix DNA-binding domain"/>
    <property type="match status" value="1"/>
</dbReference>
<dbReference type="InterPro" id="IPR014284">
    <property type="entry name" value="RNA_pol_sigma-70_dom"/>
</dbReference>
<keyword evidence="4" id="KW-0804">Transcription</keyword>
<keyword evidence="8" id="KW-1185">Reference proteome</keyword>
<dbReference type="InterPro" id="IPR013249">
    <property type="entry name" value="RNA_pol_sigma70_r4_t2"/>
</dbReference>
<dbReference type="GO" id="GO:0016987">
    <property type="term" value="F:sigma factor activity"/>
    <property type="evidence" value="ECO:0007669"/>
    <property type="project" value="UniProtKB-KW"/>
</dbReference>
<comment type="similarity">
    <text evidence="1">Belongs to the sigma-70 factor family. ECF subfamily.</text>
</comment>
<dbReference type="RefSeq" id="WP_157307149.1">
    <property type="nucleotide sequence ID" value="NZ_WRXN01000006.1"/>
</dbReference>
<dbReference type="SUPFAM" id="SSF88946">
    <property type="entry name" value="Sigma2 domain of RNA polymerase sigma factors"/>
    <property type="match status" value="1"/>
</dbReference>
<evidence type="ECO:0000256" key="3">
    <source>
        <dbReference type="ARBA" id="ARBA00023082"/>
    </source>
</evidence>
<dbReference type="InterPro" id="IPR036388">
    <property type="entry name" value="WH-like_DNA-bd_sf"/>
</dbReference>
<dbReference type="GO" id="GO:0003677">
    <property type="term" value="F:DNA binding"/>
    <property type="evidence" value="ECO:0007669"/>
    <property type="project" value="InterPro"/>
</dbReference>
<sequence>MPKEYQHILWGSIRSGNEKAFRQLFDEYWEDLFSYASKITKDHSLAQDIVQGLFIHLWEKRDNLPEVTAVLPYLRCALKNRLLNALRDEHVYQRHVDTFTQVCETNTRAASDQLQFKETEQQVLQSINSLPGKMKDVFYLHRIEHLSVAEIASKLGSSPQTIRNQLNTALQRMKNAWALDLLIVLFLVERIL</sequence>
<dbReference type="InterPro" id="IPR013325">
    <property type="entry name" value="RNA_pol_sigma_r2"/>
</dbReference>
<dbReference type="InterPro" id="IPR007627">
    <property type="entry name" value="RNA_pol_sigma70_r2"/>
</dbReference>
<keyword evidence="3" id="KW-0731">Sigma factor</keyword>
<dbReference type="PANTHER" id="PTHR43133">
    <property type="entry name" value="RNA POLYMERASE ECF-TYPE SIGMA FACTO"/>
    <property type="match status" value="1"/>
</dbReference>
<keyword evidence="2" id="KW-0805">Transcription regulation</keyword>
<comment type="caution">
    <text evidence="7">The sequence shown here is derived from an EMBL/GenBank/DDBJ whole genome shotgun (WGS) entry which is preliminary data.</text>
</comment>
<dbReference type="InterPro" id="IPR014327">
    <property type="entry name" value="RNA_pol_sigma70_bacteroid"/>
</dbReference>
<dbReference type="EMBL" id="WRXN01000006">
    <property type="protein sequence ID" value="MVT09708.1"/>
    <property type="molecule type" value="Genomic_DNA"/>
</dbReference>
<dbReference type="Gene3D" id="1.10.1740.10">
    <property type="match status" value="1"/>
</dbReference>
<protein>
    <submittedName>
        <fullName evidence="7">RNA polymerase sigma-70 factor</fullName>
    </submittedName>
</protein>
<dbReference type="GO" id="GO:0006352">
    <property type="term" value="P:DNA-templated transcription initiation"/>
    <property type="evidence" value="ECO:0007669"/>
    <property type="project" value="InterPro"/>
</dbReference>
<feature type="domain" description="RNA polymerase sigma factor 70 region 4 type 2" evidence="6">
    <location>
        <begin position="121"/>
        <end position="173"/>
    </location>
</feature>
<evidence type="ECO:0000259" key="5">
    <source>
        <dbReference type="Pfam" id="PF04542"/>
    </source>
</evidence>
<dbReference type="CDD" id="cd06171">
    <property type="entry name" value="Sigma70_r4"/>
    <property type="match status" value="1"/>
</dbReference>
<accession>A0A7K1U5R9</accession>
<dbReference type="InterPro" id="IPR013324">
    <property type="entry name" value="RNA_pol_sigma_r3/r4-like"/>
</dbReference>
<evidence type="ECO:0000313" key="8">
    <source>
        <dbReference type="Proteomes" id="UP000461730"/>
    </source>
</evidence>
<name>A0A7K1U5R9_9BACT</name>
<feature type="domain" description="RNA polymerase sigma-70 region 2" evidence="5">
    <location>
        <begin position="24"/>
        <end position="89"/>
    </location>
</feature>
<proteinExistence type="inferred from homology"/>
<reference evidence="7 8" key="1">
    <citation type="submission" date="2019-12" db="EMBL/GenBank/DDBJ databases">
        <title>Chitinophaga sp. strain ysch24 (GDMCC 1.1355), whole genome shotgun sequence.</title>
        <authorList>
            <person name="Zhang X."/>
        </authorList>
    </citation>
    <scope>NUCLEOTIDE SEQUENCE [LARGE SCALE GENOMIC DNA]</scope>
    <source>
        <strain evidence="8">ysch24</strain>
    </source>
</reference>
<dbReference type="AlphaFoldDB" id="A0A7K1U5R9"/>
<dbReference type="Proteomes" id="UP000461730">
    <property type="component" value="Unassembled WGS sequence"/>
</dbReference>
<evidence type="ECO:0000256" key="1">
    <source>
        <dbReference type="ARBA" id="ARBA00010641"/>
    </source>
</evidence>
<evidence type="ECO:0000256" key="2">
    <source>
        <dbReference type="ARBA" id="ARBA00023015"/>
    </source>
</evidence>
<dbReference type="SUPFAM" id="SSF88659">
    <property type="entry name" value="Sigma3 and sigma4 domains of RNA polymerase sigma factors"/>
    <property type="match status" value="1"/>
</dbReference>
<dbReference type="NCBIfam" id="TIGR02985">
    <property type="entry name" value="Sig70_bacteroi1"/>
    <property type="match status" value="1"/>
</dbReference>
<dbReference type="Pfam" id="PF08281">
    <property type="entry name" value="Sigma70_r4_2"/>
    <property type="match status" value="1"/>
</dbReference>
<evidence type="ECO:0000259" key="6">
    <source>
        <dbReference type="Pfam" id="PF08281"/>
    </source>
</evidence>
<evidence type="ECO:0000256" key="4">
    <source>
        <dbReference type="ARBA" id="ARBA00023163"/>
    </source>
</evidence>